<evidence type="ECO:0000256" key="2">
    <source>
        <dbReference type="SAM" id="MobiDB-lite"/>
    </source>
</evidence>
<protein>
    <recommendedName>
        <fullName evidence="3">AB hydrolase-1 domain-containing protein</fullName>
    </recommendedName>
</protein>
<accession>A0A0M3Q907</accession>
<evidence type="ECO:0000313" key="4">
    <source>
        <dbReference type="EMBL" id="ALC04783.1"/>
    </source>
</evidence>
<feature type="domain" description="AB hydrolase-1" evidence="3">
    <location>
        <begin position="92"/>
        <end position="234"/>
    </location>
</feature>
<feature type="region of interest" description="Disordered" evidence="2">
    <location>
        <begin position="1"/>
        <end position="45"/>
    </location>
</feature>
<dbReference type="AlphaFoldDB" id="A0A0M3Q907"/>
<dbReference type="Gene3D" id="3.40.50.1820">
    <property type="entry name" value="alpha/beta hydrolase"/>
    <property type="match status" value="1"/>
</dbReference>
<evidence type="ECO:0000259" key="3">
    <source>
        <dbReference type="Pfam" id="PF00561"/>
    </source>
</evidence>
<feature type="compositionally biased region" description="Polar residues" evidence="2">
    <location>
        <begin position="1"/>
        <end position="11"/>
    </location>
</feature>
<dbReference type="PRINTS" id="PR00111">
    <property type="entry name" value="ABHYDROLASE"/>
</dbReference>
<dbReference type="Pfam" id="PF00561">
    <property type="entry name" value="Abhydrolase_1"/>
    <property type="match status" value="1"/>
</dbReference>
<dbReference type="GO" id="GO:0016787">
    <property type="term" value="F:hydrolase activity"/>
    <property type="evidence" value="ECO:0007669"/>
    <property type="project" value="UniProtKB-KW"/>
</dbReference>
<dbReference type="EMBL" id="CP009220">
    <property type="protein sequence ID" value="ALC04783.1"/>
    <property type="molecule type" value="Genomic_DNA"/>
</dbReference>
<keyword evidence="1" id="KW-0378">Hydrolase</keyword>
<dbReference type="InterPro" id="IPR000073">
    <property type="entry name" value="AB_hydrolase_1"/>
</dbReference>
<dbReference type="SUPFAM" id="SSF53474">
    <property type="entry name" value="alpha/beta-Hydrolases"/>
    <property type="match status" value="1"/>
</dbReference>
<proteinExistence type="predicted"/>
<reference evidence="4 5" key="1">
    <citation type="submission" date="2014-08" db="EMBL/GenBank/DDBJ databases">
        <title>Complete genome sequence of Corynebacterium deserti GIMN1.010 (=DSM 45689), isolated from desert sand in western China.</title>
        <authorList>
            <person name="Ruckert C."/>
            <person name="Albersmeier A."/>
            <person name="Kalinowski J."/>
        </authorList>
    </citation>
    <scope>NUCLEOTIDE SEQUENCE [LARGE SCALE GENOMIC DNA]</scope>
    <source>
        <strain evidence="4 5">GIMN1.010</strain>
    </source>
</reference>
<name>A0A0M3Q907_9CORY</name>
<dbReference type="KEGG" id="cdx:CDES_01560"/>
<dbReference type="PRINTS" id="PR00412">
    <property type="entry name" value="EPOXHYDRLASE"/>
</dbReference>
<dbReference type="STRING" id="931089.CDES_01560"/>
<dbReference type="OrthoDB" id="2987348at2"/>
<dbReference type="InterPro" id="IPR000639">
    <property type="entry name" value="Epox_hydrolase-like"/>
</dbReference>
<dbReference type="PANTHER" id="PTHR43329">
    <property type="entry name" value="EPOXIDE HYDROLASE"/>
    <property type="match status" value="1"/>
</dbReference>
<dbReference type="Proteomes" id="UP000068067">
    <property type="component" value="Chromosome"/>
</dbReference>
<dbReference type="PATRIC" id="fig|931089.4.peg.314"/>
<organism evidence="4 5">
    <name type="scientific">Corynebacterium deserti GIMN1.010</name>
    <dbReference type="NCBI Taxonomy" id="931089"/>
    <lineage>
        <taxon>Bacteria</taxon>
        <taxon>Bacillati</taxon>
        <taxon>Actinomycetota</taxon>
        <taxon>Actinomycetes</taxon>
        <taxon>Mycobacteriales</taxon>
        <taxon>Corynebacteriaceae</taxon>
        <taxon>Corynebacterium</taxon>
    </lineage>
</organism>
<dbReference type="InterPro" id="IPR029058">
    <property type="entry name" value="AB_hydrolase_fold"/>
</dbReference>
<evidence type="ECO:0000313" key="5">
    <source>
        <dbReference type="Proteomes" id="UP000068067"/>
    </source>
</evidence>
<evidence type="ECO:0000256" key="1">
    <source>
        <dbReference type="ARBA" id="ARBA00022801"/>
    </source>
</evidence>
<dbReference type="RefSeq" id="WP_082353303.1">
    <property type="nucleotide sequence ID" value="NZ_CP009220.1"/>
</dbReference>
<sequence length="360" mass="39682">MTFFSLSTSPLTRLKTGRAGDTERPATAKRPGMRGRLGPRGMRKARRRMENTIASIERSPGIVALDGPFTHNHVSVRGIRLHLAEAGSPTAPLVLLIHGAFGGWYDFRGVIEPLSQQGFHVAALDLRGYGMSDKPPTGYDLRHAAGEINSVIAALGHDDALIVGSDIGASIAWATASLYPERVRGLVTMGAIHPTDMRRAILRNPYLYSADIARLTFFRLPTLLHKFFQFSIPRAARREITTNTSASFQRSKAFKDLVRLRKKALSIDHTMTPIIRSNRYLVGAMPSKNTHEGIDAPVLILRTNTRRWEHLSTVARARVNGQLITVATPSNVELPYLEQPAEFAETVAEFARSATDTPKS</sequence>
<keyword evidence="5" id="KW-1185">Reference proteome</keyword>
<gene>
    <name evidence="4" type="ORF">CDES_01560</name>
</gene>